<evidence type="ECO:0000313" key="1">
    <source>
        <dbReference type="EMBL" id="KAI8545495.1"/>
    </source>
</evidence>
<reference evidence="1" key="1">
    <citation type="submission" date="2022-02" db="EMBL/GenBank/DDBJ databases">
        <title>Plant Genome Project.</title>
        <authorList>
            <person name="Zhang R.-G."/>
        </authorList>
    </citation>
    <scope>NUCLEOTIDE SEQUENCE</scope>
    <source>
        <strain evidence="1">AT1</strain>
    </source>
</reference>
<dbReference type="Proteomes" id="UP001062846">
    <property type="component" value="Chromosome 7"/>
</dbReference>
<sequence length="122" mass="13082">MNPTKPATTTENPITTKLFMFTNMPPAPLYDFGELVVVVMTGVEPVVEDEPEEEEGSVGDVTAGDDEPEEEGDVGVAGLVVEPPAATTGTLSFMPPWQWPKVGHMKYIVPGVVRVMVVCPPL</sequence>
<name>A0ACC0MWY8_RHOML</name>
<gene>
    <name evidence="1" type="ORF">RHMOL_Rhmol07G0044100</name>
</gene>
<proteinExistence type="predicted"/>
<organism evidence="1 2">
    <name type="scientific">Rhododendron molle</name>
    <name type="common">Chinese azalea</name>
    <name type="synonym">Azalea mollis</name>
    <dbReference type="NCBI Taxonomy" id="49168"/>
    <lineage>
        <taxon>Eukaryota</taxon>
        <taxon>Viridiplantae</taxon>
        <taxon>Streptophyta</taxon>
        <taxon>Embryophyta</taxon>
        <taxon>Tracheophyta</taxon>
        <taxon>Spermatophyta</taxon>
        <taxon>Magnoliopsida</taxon>
        <taxon>eudicotyledons</taxon>
        <taxon>Gunneridae</taxon>
        <taxon>Pentapetalae</taxon>
        <taxon>asterids</taxon>
        <taxon>Ericales</taxon>
        <taxon>Ericaceae</taxon>
        <taxon>Ericoideae</taxon>
        <taxon>Rhodoreae</taxon>
        <taxon>Rhododendron</taxon>
    </lineage>
</organism>
<accession>A0ACC0MWY8</accession>
<dbReference type="EMBL" id="CM046394">
    <property type="protein sequence ID" value="KAI8545495.1"/>
    <property type="molecule type" value="Genomic_DNA"/>
</dbReference>
<evidence type="ECO:0000313" key="2">
    <source>
        <dbReference type="Proteomes" id="UP001062846"/>
    </source>
</evidence>
<protein>
    <submittedName>
        <fullName evidence="1">Uncharacterized protein</fullName>
    </submittedName>
</protein>
<comment type="caution">
    <text evidence="1">The sequence shown here is derived from an EMBL/GenBank/DDBJ whole genome shotgun (WGS) entry which is preliminary data.</text>
</comment>
<keyword evidence="2" id="KW-1185">Reference proteome</keyword>